<evidence type="ECO:0000313" key="1">
    <source>
        <dbReference type="EMBL" id="MBH8572354.1"/>
    </source>
</evidence>
<dbReference type="EMBL" id="JAECZA010000012">
    <property type="protein sequence ID" value="MBH8572354.1"/>
    <property type="molecule type" value="Genomic_DNA"/>
</dbReference>
<proteinExistence type="predicted"/>
<comment type="caution">
    <text evidence="1">The sequence shown here is derived from an EMBL/GenBank/DDBJ whole genome shotgun (WGS) entry which is preliminary data.</text>
</comment>
<dbReference type="Proteomes" id="UP000662314">
    <property type="component" value="Unassembled WGS sequence"/>
</dbReference>
<name>A0A8J7HY24_9NOST</name>
<sequence length="126" mass="14194">MNYWALICRVCLACSAFFILEGLMAQEARGEWVRSLYAGQSDWVKWNLSQGSYVLEASTLLNAGDVDIEFYDYTGQNLLFKGNKAGGEIIPFTVNQEGDFYIKYSMPVCINPWGACAVEINVKRVQ</sequence>
<dbReference type="RefSeq" id="WP_214431180.1">
    <property type="nucleotide sequence ID" value="NZ_CAWPUQ010000024.1"/>
</dbReference>
<organism evidence="1 2">
    <name type="scientific">Dendronalium phyllosphericum CENA369</name>
    <dbReference type="NCBI Taxonomy" id="1725256"/>
    <lineage>
        <taxon>Bacteria</taxon>
        <taxon>Bacillati</taxon>
        <taxon>Cyanobacteriota</taxon>
        <taxon>Cyanophyceae</taxon>
        <taxon>Nostocales</taxon>
        <taxon>Nostocaceae</taxon>
        <taxon>Dendronalium</taxon>
        <taxon>Dendronalium phyllosphericum</taxon>
    </lineage>
</organism>
<gene>
    <name evidence="1" type="ORF">I8752_04755</name>
</gene>
<evidence type="ECO:0000313" key="2">
    <source>
        <dbReference type="Proteomes" id="UP000662314"/>
    </source>
</evidence>
<protein>
    <submittedName>
        <fullName evidence="1">Uncharacterized protein</fullName>
    </submittedName>
</protein>
<accession>A0A8J7HY24</accession>
<dbReference type="AlphaFoldDB" id="A0A8J7HY24"/>
<keyword evidence="2" id="KW-1185">Reference proteome</keyword>
<reference evidence="1 2" key="1">
    <citation type="journal article" date="2021" name="Int. J. Syst. Evol. Microbiol.">
        <title>Amazonocrinis nigriterrae gen. nov., sp. nov., Atlanticothrix silvestris gen. nov., sp. nov. and Dendronalium phyllosphericum gen. nov., sp. nov., nostocacean cyanobacteria from Brazilian environments.</title>
        <authorList>
            <person name="Alvarenga D.O."/>
            <person name="Andreote A.P.D."/>
            <person name="Branco L.H.Z."/>
            <person name="Delbaje E."/>
            <person name="Cruz R.B."/>
            <person name="Varani A.M."/>
            <person name="Fiore M.F."/>
        </authorList>
    </citation>
    <scope>NUCLEOTIDE SEQUENCE [LARGE SCALE GENOMIC DNA]</scope>
    <source>
        <strain evidence="1 2">CENA369</strain>
    </source>
</reference>